<organism evidence="1 2">
    <name type="scientific">Nostoc commune NIES-4072</name>
    <dbReference type="NCBI Taxonomy" id="2005467"/>
    <lineage>
        <taxon>Bacteria</taxon>
        <taxon>Bacillati</taxon>
        <taxon>Cyanobacteriota</taxon>
        <taxon>Cyanophyceae</taxon>
        <taxon>Nostocales</taxon>
        <taxon>Nostocaceae</taxon>
        <taxon>Nostoc</taxon>
    </lineage>
</organism>
<reference evidence="1 2" key="1">
    <citation type="submission" date="2017-06" db="EMBL/GenBank/DDBJ databases">
        <title>Genome sequencing of cyanobaciteial culture collection at National Institute for Environmental Studies (NIES).</title>
        <authorList>
            <person name="Hirose Y."/>
            <person name="Shimura Y."/>
            <person name="Fujisawa T."/>
            <person name="Nakamura Y."/>
            <person name="Kawachi M."/>
        </authorList>
    </citation>
    <scope>NUCLEOTIDE SEQUENCE [LARGE SCALE GENOMIC DNA]</scope>
    <source>
        <strain evidence="1 2">NIES-4072</strain>
    </source>
</reference>
<dbReference type="RefSeq" id="WP_244919386.1">
    <property type="nucleotide sequence ID" value="NZ_BDUD01000001.1"/>
</dbReference>
<dbReference type="EMBL" id="BDUD01000001">
    <property type="protein sequence ID" value="GBG22502.1"/>
    <property type="molecule type" value="Genomic_DNA"/>
</dbReference>
<dbReference type="SUPFAM" id="SSF55874">
    <property type="entry name" value="ATPase domain of HSP90 chaperone/DNA topoisomerase II/histidine kinase"/>
    <property type="match status" value="1"/>
</dbReference>
<accession>A0A2R5FUR9</accession>
<keyword evidence="1" id="KW-0418">Kinase</keyword>
<dbReference type="Proteomes" id="UP000245124">
    <property type="component" value="Unassembled WGS sequence"/>
</dbReference>
<evidence type="ECO:0000313" key="1">
    <source>
        <dbReference type="EMBL" id="GBG22502.1"/>
    </source>
</evidence>
<comment type="caution">
    <text evidence="1">The sequence shown here is derived from an EMBL/GenBank/DDBJ whole genome shotgun (WGS) entry which is preliminary data.</text>
</comment>
<dbReference type="InterPro" id="IPR036890">
    <property type="entry name" value="HATPase_C_sf"/>
</dbReference>
<keyword evidence="2" id="KW-1185">Reference proteome</keyword>
<sequence length="94" mass="10615">MILQHRLKAKPEQPEIEVIKDYSNVPLVECYAGQLNQVFMNILVNAIDALEESNALRTYQEINDNPSQIIIRTSVVNSTWVEVAIAGYNTPLSK</sequence>
<proteinExistence type="predicted"/>
<keyword evidence="1" id="KW-0808">Transferase</keyword>
<evidence type="ECO:0000313" key="2">
    <source>
        <dbReference type="Proteomes" id="UP000245124"/>
    </source>
</evidence>
<dbReference type="GO" id="GO:0016301">
    <property type="term" value="F:kinase activity"/>
    <property type="evidence" value="ECO:0007669"/>
    <property type="project" value="UniProtKB-KW"/>
</dbReference>
<protein>
    <submittedName>
        <fullName evidence="1">Integral membrane sensor signal transduction histidine kinase</fullName>
    </submittedName>
</protein>
<name>A0A2R5FUR9_NOSCO</name>
<gene>
    <name evidence="1" type="ORF">NIES4072_62130</name>
</gene>
<dbReference type="Gene3D" id="3.30.565.10">
    <property type="entry name" value="Histidine kinase-like ATPase, C-terminal domain"/>
    <property type="match status" value="1"/>
</dbReference>
<dbReference type="AlphaFoldDB" id="A0A2R5FUR9"/>